<gene>
    <name evidence="1" type="ORF">MSPICULIGERA_LOCUS12941</name>
</gene>
<dbReference type="EMBL" id="CATQJA010002631">
    <property type="protein sequence ID" value="CAJ0574609.1"/>
    <property type="molecule type" value="Genomic_DNA"/>
</dbReference>
<comment type="caution">
    <text evidence="1">The sequence shown here is derived from an EMBL/GenBank/DDBJ whole genome shotgun (WGS) entry which is preliminary data.</text>
</comment>
<protein>
    <submittedName>
        <fullName evidence="1">Uncharacterized protein</fullName>
    </submittedName>
</protein>
<proteinExistence type="predicted"/>
<keyword evidence="2" id="KW-1185">Reference proteome</keyword>
<accession>A0AA36CSQ8</accession>
<evidence type="ECO:0000313" key="2">
    <source>
        <dbReference type="Proteomes" id="UP001177023"/>
    </source>
</evidence>
<feature type="non-terminal residue" evidence="1">
    <location>
        <position position="127"/>
    </location>
</feature>
<dbReference type="AlphaFoldDB" id="A0AA36CSQ8"/>
<organism evidence="1 2">
    <name type="scientific">Mesorhabditis spiculigera</name>
    <dbReference type="NCBI Taxonomy" id="96644"/>
    <lineage>
        <taxon>Eukaryota</taxon>
        <taxon>Metazoa</taxon>
        <taxon>Ecdysozoa</taxon>
        <taxon>Nematoda</taxon>
        <taxon>Chromadorea</taxon>
        <taxon>Rhabditida</taxon>
        <taxon>Rhabditina</taxon>
        <taxon>Rhabditomorpha</taxon>
        <taxon>Rhabditoidea</taxon>
        <taxon>Rhabditidae</taxon>
        <taxon>Mesorhabditinae</taxon>
        <taxon>Mesorhabditis</taxon>
    </lineage>
</organism>
<dbReference type="Proteomes" id="UP001177023">
    <property type="component" value="Unassembled WGS sequence"/>
</dbReference>
<sequence>MILYDEPKHNKTSRRVVIENVVAHEIVHQREPARYYDIRGMFSMLTYEKAAYGIYTMYRTMGEERMRNMLQVAALRQSPELTEELRRMPKWDSAMEAYKVDRQWRHNYALDILAKFAKLPQIEPKDN</sequence>
<reference evidence="1" key="1">
    <citation type="submission" date="2023-06" db="EMBL/GenBank/DDBJ databases">
        <authorList>
            <person name="Delattre M."/>
        </authorList>
    </citation>
    <scope>NUCLEOTIDE SEQUENCE</scope>
    <source>
        <strain evidence="1">AF72</strain>
    </source>
</reference>
<name>A0AA36CSQ8_9BILA</name>
<evidence type="ECO:0000313" key="1">
    <source>
        <dbReference type="EMBL" id="CAJ0574609.1"/>
    </source>
</evidence>